<reference evidence="2" key="1">
    <citation type="submission" date="2016-12" db="EMBL/GenBank/DDBJ databases">
        <title>An insight into the sialome and mialome of the sand fly, Nyssomyia neivai.</title>
        <authorList>
            <person name="Sebastian V."/>
            <person name="Goulart T.M."/>
            <person name="Oliveira W."/>
            <person name="Calvo E."/>
            <person name="Oliveira L.F."/>
            <person name="Pinto M.C."/>
            <person name="Rosselino A.M."/>
            <person name="Ribeiro J.M."/>
        </authorList>
    </citation>
    <scope>NUCLEOTIDE SEQUENCE</scope>
</reference>
<dbReference type="SUPFAM" id="SSF56112">
    <property type="entry name" value="Protein kinase-like (PK-like)"/>
    <property type="match status" value="1"/>
</dbReference>
<feature type="domain" description="CHK kinase-like" evidence="1">
    <location>
        <begin position="146"/>
        <end position="337"/>
    </location>
</feature>
<dbReference type="PANTHER" id="PTHR11012:SF12">
    <property type="entry name" value="CHK KINASE-LIKE DOMAIN-CONTAINING PROTEIN-RELATED"/>
    <property type="match status" value="1"/>
</dbReference>
<dbReference type="SMART" id="SM00587">
    <property type="entry name" value="CHK"/>
    <property type="match status" value="1"/>
</dbReference>
<dbReference type="PANTHER" id="PTHR11012">
    <property type="entry name" value="PROTEIN KINASE-LIKE DOMAIN-CONTAINING"/>
    <property type="match status" value="1"/>
</dbReference>
<keyword evidence="2" id="KW-0418">Kinase</keyword>
<dbReference type="Gene3D" id="3.90.1200.10">
    <property type="match status" value="1"/>
</dbReference>
<evidence type="ECO:0000259" key="1">
    <source>
        <dbReference type="SMART" id="SM00587"/>
    </source>
</evidence>
<dbReference type="AlphaFoldDB" id="A0A1L8DYN0"/>
<proteinExistence type="predicted"/>
<dbReference type="InterPro" id="IPR004119">
    <property type="entry name" value="EcKL"/>
</dbReference>
<organism evidence="2">
    <name type="scientific">Nyssomyia neivai</name>
    <dbReference type="NCBI Taxonomy" id="330878"/>
    <lineage>
        <taxon>Eukaryota</taxon>
        <taxon>Metazoa</taxon>
        <taxon>Ecdysozoa</taxon>
        <taxon>Arthropoda</taxon>
        <taxon>Hexapoda</taxon>
        <taxon>Insecta</taxon>
        <taxon>Pterygota</taxon>
        <taxon>Neoptera</taxon>
        <taxon>Endopterygota</taxon>
        <taxon>Diptera</taxon>
        <taxon>Nematocera</taxon>
        <taxon>Psychodoidea</taxon>
        <taxon>Psychodidae</taxon>
        <taxon>Nyssomyia</taxon>
    </lineage>
</organism>
<dbReference type="GO" id="GO:0016301">
    <property type="term" value="F:kinase activity"/>
    <property type="evidence" value="ECO:0007669"/>
    <property type="project" value="UniProtKB-KW"/>
</dbReference>
<name>A0A1L8DYN0_9DIPT</name>
<sequence>MAETVENGNGPIQYNKDELNPPDFLNEEFFLDVLRGVENDRGLTITNFKMIPGTKPGDHFASIMFKAIISYTSRGKVVLDRSLVVKTMPVEEGMKKEMFEEMPVFDREIDMYTKILPEMGRLMQSIGDHEELAPRLLYHSKSPFILIFEDITKFGYEMHQGFLGFDNTVKIAKKLAKFHALSFYINDNKYANKLDLPQYEGILLTDKTIEKFQVFCDGLGQMAEVVREWPGFAEIADKVNKIKGTFLRTLINVYKPNPEPRFNVLCHSDFHIKNMMFIKNKEDIDKIFLLDFQMSFWGTPALDVLYLLYAIGNASVRARRGEFVTIYHTAFTEYLNRLGCLRKGPSLLELNIDIMRIAHLEILLGLCFLPFFSLDFTKVDMEAVMEPTPEQMAEMHKMIYKNPEIVSILEEVLPALLYKGVLDE</sequence>
<dbReference type="InterPro" id="IPR011009">
    <property type="entry name" value="Kinase-like_dom_sf"/>
</dbReference>
<evidence type="ECO:0000313" key="2">
    <source>
        <dbReference type="EMBL" id="JAV11529.1"/>
    </source>
</evidence>
<keyword evidence="2" id="KW-0808">Transferase</keyword>
<protein>
    <submittedName>
        <fullName evidence="2">Putative ecdysteroid kinase</fullName>
    </submittedName>
</protein>
<dbReference type="Pfam" id="PF02958">
    <property type="entry name" value="EcKL"/>
    <property type="match status" value="1"/>
</dbReference>
<dbReference type="EMBL" id="GFDF01002555">
    <property type="protein sequence ID" value="JAV11529.1"/>
    <property type="molecule type" value="Transcribed_RNA"/>
</dbReference>
<dbReference type="InterPro" id="IPR015897">
    <property type="entry name" value="CHK_kinase-like"/>
</dbReference>
<accession>A0A1L8DYN0</accession>